<dbReference type="EMBL" id="FNAI01000004">
    <property type="protein sequence ID" value="SDE19942.1"/>
    <property type="molecule type" value="Genomic_DNA"/>
</dbReference>
<keyword evidence="3" id="KW-1185">Reference proteome</keyword>
<organism evidence="2 3">
    <name type="scientific">Mucilaginibacter pineti</name>
    <dbReference type="NCBI Taxonomy" id="1391627"/>
    <lineage>
        <taxon>Bacteria</taxon>
        <taxon>Pseudomonadati</taxon>
        <taxon>Bacteroidota</taxon>
        <taxon>Sphingobacteriia</taxon>
        <taxon>Sphingobacteriales</taxon>
        <taxon>Sphingobacteriaceae</taxon>
        <taxon>Mucilaginibacter</taxon>
    </lineage>
</organism>
<dbReference type="STRING" id="1391627.SAMN05216464_104313"/>
<name>A0A1G7AZ06_9SPHI</name>
<feature type="chain" id="PRO_5011483563" evidence="1">
    <location>
        <begin position="19"/>
        <end position="154"/>
    </location>
</feature>
<dbReference type="Proteomes" id="UP000199072">
    <property type="component" value="Unassembled WGS sequence"/>
</dbReference>
<feature type="signal peptide" evidence="1">
    <location>
        <begin position="1"/>
        <end position="18"/>
    </location>
</feature>
<accession>A0A1G7AZ06</accession>
<dbReference type="RefSeq" id="WP_091149514.1">
    <property type="nucleotide sequence ID" value="NZ_FNAI01000004.1"/>
</dbReference>
<reference evidence="2 3" key="1">
    <citation type="submission" date="2016-10" db="EMBL/GenBank/DDBJ databases">
        <authorList>
            <person name="de Groot N.N."/>
        </authorList>
    </citation>
    <scope>NUCLEOTIDE SEQUENCE [LARGE SCALE GENOMIC DNA]</scope>
    <source>
        <strain evidence="2 3">47C3B</strain>
    </source>
</reference>
<evidence type="ECO:0000256" key="1">
    <source>
        <dbReference type="SAM" id="SignalP"/>
    </source>
</evidence>
<proteinExistence type="predicted"/>
<gene>
    <name evidence="2" type="ORF">SAMN05216464_104313</name>
</gene>
<evidence type="ECO:0000313" key="3">
    <source>
        <dbReference type="Proteomes" id="UP000199072"/>
    </source>
</evidence>
<dbReference type="AlphaFoldDB" id="A0A1G7AZ06"/>
<protein>
    <submittedName>
        <fullName evidence="2">Uncharacterized protein</fullName>
    </submittedName>
</protein>
<dbReference type="OrthoDB" id="1370168at2"/>
<sequence length="154" mass="17349">MKLSLLMVMLLFVKTVFAQHIADSFQNAEAKGYSMQALDKQYPSAIGSGNVVFKGDNEKHLITAYTAMIQDLNGYLNKNDFKWGGKVHIFNRIYFEPDGSISYYLVNLAPTGLNEERQARFLALVSAFIQDYKINITAKTGFAQCSPITYQDIN</sequence>
<keyword evidence="1" id="KW-0732">Signal</keyword>
<evidence type="ECO:0000313" key="2">
    <source>
        <dbReference type="EMBL" id="SDE19942.1"/>
    </source>
</evidence>